<feature type="domain" description="Glycosyltransferase 2-like" evidence="2">
    <location>
        <begin position="3"/>
        <end position="139"/>
    </location>
</feature>
<keyword evidence="1" id="KW-0472">Membrane</keyword>
<dbReference type="EMBL" id="MFDH01000011">
    <property type="protein sequence ID" value="OGE36491.1"/>
    <property type="molecule type" value="Genomic_DNA"/>
</dbReference>
<dbReference type="InterPro" id="IPR029044">
    <property type="entry name" value="Nucleotide-diphossugar_trans"/>
</dbReference>
<dbReference type="SUPFAM" id="SSF53448">
    <property type="entry name" value="Nucleotide-diphospho-sugar transferases"/>
    <property type="match status" value="1"/>
</dbReference>
<sequence>MISVIIPAYNAEDTITKCLGALEKQALQPEEIIIVDDGSTDRTLEVLSELKIQSASWRTKLKIIKQKHKGVSEARNFGAKRASGDILAFIDSDCVPGKNWLKNIAAALSDPKIGAVGGGYSGGVDNSFWQRFCHEELNFRRLKINKFVSTALSNNMACRRTLFWEAGGFPKKYPVCEDMFLTYKISRKYKISWLKGNGVKHNFKKNLRGFLKHQYFFGRESTRFFLDNPKILVGSNHQGRKLHLAIGTSLLSMFFIFMAIIFFITGNIPWVKFAFVLGGMFLILHLLIYTGFMFYLKNKRLSVFNLIRAYFISYLRDVVAAFSFFIGLVLYIKMRKL</sequence>
<dbReference type="Proteomes" id="UP000176405">
    <property type="component" value="Unassembled WGS sequence"/>
</dbReference>
<feature type="transmembrane region" description="Helical" evidence="1">
    <location>
        <begin position="308"/>
        <end position="332"/>
    </location>
</feature>
<accession>A0A1F5K748</accession>
<keyword evidence="1" id="KW-1133">Transmembrane helix</keyword>
<reference evidence="3 4" key="1">
    <citation type="journal article" date="2016" name="Nat. Commun.">
        <title>Thousands of microbial genomes shed light on interconnected biogeochemical processes in an aquifer system.</title>
        <authorList>
            <person name="Anantharaman K."/>
            <person name="Brown C.T."/>
            <person name="Hug L.A."/>
            <person name="Sharon I."/>
            <person name="Castelle C.J."/>
            <person name="Probst A.J."/>
            <person name="Thomas B.C."/>
            <person name="Singh A."/>
            <person name="Wilkins M.J."/>
            <person name="Karaoz U."/>
            <person name="Brodie E.L."/>
            <person name="Williams K.H."/>
            <person name="Hubbard S.S."/>
            <person name="Banfield J.F."/>
        </authorList>
    </citation>
    <scope>NUCLEOTIDE SEQUENCE [LARGE SCALE GENOMIC DNA]</scope>
</reference>
<dbReference type="STRING" id="1797780.A3E45_01045"/>
<evidence type="ECO:0000313" key="4">
    <source>
        <dbReference type="Proteomes" id="UP000176405"/>
    </source>
</evidence>
<evidence type="ECO:0000259" key="2">
    <source>
        <dbReference type="Pfam" id="PF00535"/>
    </source>
</evidence>
<gene>
    <name evidence="3" type="ORF">A3E45_01045</name>
</gene>
<dbReference type="InterPro" id="IPR050834">
    <property type="entry name" value="Glycosyltransf_2"/>
</dbReference>
<dbReference type="PANTHER" id="PTHR43685">
    <property type="entry name" value="GLYCOSYLTRANSFERASE"/>
    <property type="match status" value="1"/>
</dbReference>
<dbReference type="Pfam" id="PF00535">
    <property type="entry name" value="Glycos_transf_2"/>
    <property type="match status" value="1"/>
</dbReference>
<proteinExistence type="predicted"/>
<keyword evidence="1" id="KW-0812">Transmembrane</keyword>
<dbReference type="AlphaFoldDB" id="A0A1F5K748"/>
<dbReference type="InterPro" id="IPR001173">
    <property type="entry name" value="Glyco_trans_2-like"/>
</dbReference>
<dbReference type="PANTHER" id="PTHR43685:SF3">
    <property type="entry name" value="SLR2126 PROTEIN"/>
    <property type="match status" value="1"/>
</dbReference>
<dbReference type="Gene3D" id="3.90.550.10">
    <property type="entry name" value="Spore Coat Polysaccharide Biosynthesis Protein SpsA, Chain A"/>
    <property type="match status" value="1"/>
</dbReference>
<comment type="caution">
    <text evidence="3">The sequence shown here is derived from an EMBL/GenBank/DDBJ whole genome shotgun (WGS) entry which is preliminary data.</text>
</comment>
<evidence type="ECO:0000313" key="3">
    <source>
        <dbReference type="EMBL" id="OGE36491.1"/>
    </source>
</evidence>
<feature type="transmembrane region" description="Helical" evidence="1">
    <location>
        <begin position="270"/>
        <end position="296"/>
    </location>
</feature>
<name>A0A1F5K748_9BACT</name>
<evidence type="ECO:0000256" key="1">
    <source>
        <dbReference type="SAM" id="Phobius"/>
    </source>
</evidence>
<protein>
    <recommendedName>
        <fullName evidence="2">Glycosyltransferase 2-like domain-containing protein</fullName>
    </recommendedName>
</protein>
<feature type="transmembrane region" description="Helical" evidence="1">
    <location>
        <begin position="242"/>
        <end position="264"/>
    </location>
</feature>
<organism evidence="3 4">
    <name type="scientific">Candidatus Daviesbacteria bacterium RIFCSPHIGHO2_12_FULL_43_11</name>
    <dbReference type="NCBI Taxonomy" id="1797780"/>
    <lineage>
        <taxon>Bacteria</taxon>
        <taxon>Candidatus Daviesiibacteriota</taxon>
    </lineage>
</organism>